<evidence type="ECO:0000313" key="2">
    <source>
        <dbReference type="Proteomes" id="UP000827976"/>
    </source>
</evidence>
<comment type="caution">
    <text evidence="1">The sequence shown here is derived from an EMBL/GenBank/DDBJ whole genome shotgun (WGS) entry which is preliminary data.</text>
</comment>
<protein>
    <submittedName>
        <fullName evidence="1">Uncharacterized protein</fullName>
    </submittedName>
</protein>
<organism evidence="1 2">
    <name type="scientific">Dioscorea alata</name>
    <name type="common">Purple yam</name>
    <dbReference type="NCBI Taxonomy" id="55571"/>
    <lineage>
        <taxon>Eukaryota</taxon>
        <taxon>Viridiplantae</taxon>
        <taxon>Streptophyta</taxon>
        <taxon>Embryophyta</taxon>
        <taxon>Tracheophyta</taxon>
        <taxon>Spermatophyta</taxon>
        <taxon>Magnoliopsida</taxon>
        <taxon>Liliopsida</taxon>
        <taxon>Dioscoreales</taxon>
        <taxon>Dioscoreaceae</taxon>
        <taxon>Dioscorea</taxon>
    </lineage>
</organism>
<reference evidence="2" key="1">
    <citation type="journal article" date="2022" name="Nat. Commun.">
        <title>Chromosome evolution and the genetic basis of agronomically important traits in greater yam.</title>
        <authorList>
            <person name="Bredeson J.V."/>
            <person name="Lyons J.B."/>
            <person name="Oniyinde I.O."/>
            <person name="Okereke N.R."/>
            <person name="Kolade O."/>
            <person name="Nnabue I."/>
            <person name="Nwadili C.O."/>
            <person name="Hribova E."/>
            <person name="Parker M."/>
            <person name="Nwogha J."/>
            <person name="Shu S."/>
            <person name="Carlson J."/>
            <person name="Kariba R."/>
            <person name="Muthemba S."/>
            <person name="Knop K."/>
            <person name="Barton G.J."/>
            <person name="Sherwood A.V."/>
            <person name="Lopez-Montes A."/>
            <person name="Asiedu R."/>
            <person name="Jamnadass R."/>
            <person name="Muchugi A."/>
            <person name="Goodstein D."/>
            <person name="Egesi C.N."/>
            <person name="Featherston J."/>
            <person name="Asfaw A."/>
            <person name="Simpson G.G."/>
            <person name="Dolezel J."/>
            <person name="Hendre P.S."/>
            <person name="Van Deynze A."/>
            <person name="Kumar P.L."/>
            <person name="Obidiegwu J.E."/>
            <person name="Bhattacharjee R."/>
            <person name="Rokhsar D.S."/>
        </authorList>
    </citation>
    <scope>NUCLEOTIDE SEQUENCE [LARGE SCALE GENOMIC DNA]</scope>
    <source>
        <strain evidence="2">cv. TDa95/00328</strain>
    </source>
</reference>
<gene>
    <name evidence="1" type="ORF">IHE45_14G009000</name>
</gene>
<keyword evidence="2" id="KW-1185">Reference proteome</keyword>
<proteinExistence type="predicted"/>
<sequence length="516" mass="57740">MSLNLNADQRKCRQRCREKSGQCSDELKLSDNISRWHSLGVLQSKTCLKAPLLHIPLNLRSSEFVFQKTTSVNNVSELIFEYFMAAGLRNEALSSSEKNTHDSPANIVKAETLLNGNVNRFSRRSAYTECLESPELANGSRKKLEKVSPLKSSECRSDQSSELSHGSISKAYLRCVCKDGSPNFVFTMDDNWEEVFVANPYKIESITDEALEYAYLFHARKCHKKGTKIFITDSREFVAKMNVSSSLVLNSSSSKVTETKFVLFVASEDRPMELKIPSSASIKGKTLSKKMSSIFKPEHSFNKCKPSFQYDELVKPPFLFELCNVDGIDSRKYLEFDFPPNLELAAVVVKDSQCNNTKNKPEIGGWGLKFLRKVKLDNSNTTRQNEKIVNVIVPDGFHGGPNTIIDGPSSLIQRWRSGGHCDCGGWDLGCALTVLDQVPSSAKSSPEEHSKEVSKPVYLFTKGGEKGEPILKMVNADEEGLYCLYFDRTLSALQCFSVGVAIIHSQTQAFNQNFCR</sequence>
<name>A0ACB7UPT3_DIOAL</name>
<dbReference type="EMBL" id="CM037024">
    <property type="protein sequence ID" value="KAH7662751.1"/>
    <property type="molecule type" value="Genomic_DNA"/>
</dbReference>
<accession>A0ACB7UPT3</accession>
<dbReference type="Proteomes" id="UP000827976">
    <property type="component" value="Chromosome 14"/>
</dbReference>
<evidence type="ECO:0000313" key="1">
    <source>
        <dbReference type="EMBL" id="KAH7662751.1"/>
    </source>
</evidence>